<feature type="compositionally biased region" description="Basic and acidic residues" evidence="1">
    <location>
        <begin position="781"/>
        <end position="795"/>
    </location>
</feature>
<dbReference type="OrthoDB" id="5863628at2759"/>
<feature type="compositionally biased region" description="Basic and acidic residues" evidence="1">
    <location>
        <begin position="846"/>
        <end position="868"/>
    </location>
</feature>
<dbReference type="PANTHER" id="PTHR21564:SF5">
    <property type="entry name" value="SCRIBBLER, ISOFORM J"/>
    <property type="match status" value="1"/>
</dbReference>
<feature type="compositionally biased region" description="Pro residues" evidence="1">
    <location>
        <begin position="189"/>
        <end position="202"/>
    </location>
</feature>
<comment type="caution">
    <text evidence="3">The sequence shown here is derived from an EMBL/GenBank/DDBJ whole genome shotgun (WGS) entry which is preliminary data.</text>
</comment>
<dbReference type="PANTHER" id="PTHR21564">
    <property type="entry name" value="BRAKELESS PROTEIN"/>
    <property type="match status" value="1"/>
</dbReference>
<feature type="compositionally biased region" description="Low complexity" evidence="1">
    <location>
        <begin position="143"/>
        <end position="152"/>
    </location>
</feature>
<feature type="region of interest" description="Disordered" evidence="1">
    <location>
        <begin position="393"/>
        <end position="944"/>
    </location>
</feature>
<dbReference type="PROSITE" id="PS00028">
    <property type="entry name" value="ZINC_FINGER_C2H2_1"/>
    <property type="match status" value="1"/>
</dbReference>
<dbReference type="InterPro" id="IPR040010">
    <property type="entry name" value="ZN608/ZN609"/>
</dbReference>
<evidence type="ECO:0000259" key="2">
    <source>
        <dbReference type="PROSITE" id="PS00028"/>
    </source>
</evidence>
<feature type="compositionally biased region" description="Acidic residues" evidence="1">
    <location>
        <begin position="520"/>
        <end position="535"/>
    </location>
</feature>
<gene>
    <name evidence="3" type="ORF">PAPOLLO_LOCUS19310</name>
</gene>
<evidence type="ECO:0000256" key="1">
    <source>
        <dbReference type="SAM" id="MobiDB-lite"/>
    </source>
</evidence>
<feature type="compositionally biased region" description="Basic and acidic residues" evidence="1">
    <location>
        <begin position="904"/>
        <end position="922"/>
    </location>
</feature>
<feature type="compositionally biased region" description="Basic residues" evidence="1">
    <location>
        <begin position="500"/>
        <end position="515"/>
    </location>
</feature>
<feature type="compositionally biased region" description="Basic and acidic residues" evidence="1">
    <location>
        <begin position="726"/>
        <end position="746"/>
    </location>
</feature>
<feature type="compositionally biased region" description="Basic and acidic residues" evidence="1">
    <location>
        <begin position="802"/>
        <end position="831"/>
    </location>
</feature>
<dbReference type="GO" id="GO:0006357">
    <property type="term" value="P:regulation of transcription by RNA polymerase II"/>
    <property type="evidence" value="ECO:0007669"/>
    <property type="project" value="TreeGrafter"/>
</dbReference>
<feature type="compositionally biased region" description="Basic and acidic residues" evidence="1">
    <location>
        <begin position="564"/>
        <end position="581"/>
    </location>
</feature>
<feature type="compositionally biased region" description="Low complexity" evidence="1">
    <location>
        <begin position="203"/>
        <end position="219"/>
    </location>
</feature>
<dbReference type="Proteomes" id="UP000691718">
    <property type="component" value="Unassembled WGS sequence"/>
</dbReference>
<dbReference type="GO" id="GO:0005634">
    <property type="term" value="C:nucleus"/>
    <property type="evidence" value="ECO:0007669"/>
    <property type="project" value="TreeGrafter"/>
</dbReference>
<feature type="compositionally biased region" description="Low complexity" evidence="1">
    <location>
        <begin position="682"/>
        <end position="692"/>
    </location>
</feature>
<feature type="compositionally biased region" description="Gly residues" evidence="1">
    <location>
        <begin position="883"/>
        <end position="892"/>
    </location>
</feature>
<feature type="region of interest" description="Disordered" evidence="1">
    <location>
        <begin position="111"/>
        <end position="324"/>
    </location>
</feature>
<feature type="compositionally biased region" description="Pro residues" evidence="1">
    <location>
        <begin position="477"/>
        <end position="488"/>
    </location>
</feature>
<feature type="compositionally biased region" description="Polar residues" evidence="1">
    <location>
        <begin position="418"/>
        <end position="430"/>
    </location>
</feature>
<dbReference type="EMBL" id="CAJQZP010001207">
    <property type="protein sequence ID" value="CAG5029743.1"/>
    <property type="molecule type" value="Genomic_DNA"/>
</dbReference>
<feature type="domain" description="C2H2-type" evidence="2">
    <location>
        <begin position="493"/>
        <end position="516"/>
    </location>
</feature>
<accession>A0A8S3XLE6</accession>
<feature type="region of interest" description="Disordered" evidence="1">
    <location>
        <begin position="1025"/>
        <end position="1061"/>
    </location>
</feature>
<feature type="compositionally biased region" description="Basic residues" evidence="1">
    <location>
        <begin position="156"/>
        <end position="175"/>
    </location>
</feature>
<feature type="compositionally biased region" description="Low complexity" evidence="1">
    <location>
        <begin position="257"/>
        <end position="290"/>
    </location>
</feature>
<dbReference type="InterPro" id="IPR013087">
    <property type="entry name" value="Znf_C2H2_type"/>
</dbReference>
<feature type="compositionally biased region" description="Pro residues" evidence="1">
    <location>
        <begin position="597"/>
        <end position="621"/>
    </location>
</feature>
<protein>
    <submittedName>
        <fullName evidence="3">(apollo) hypothetical protein</fullName>
    </submittedName>
</protein>
<proteinExistence type="predicted"/>
<name>A0A8S3XLE6_PARAO</name>
<sequence>MNGLCLFGIAVTSHREIKLGTGYNGVCVRGAAGGGRGDPARMAAPMREGAPAGGARPAPHAHPANFEYDDNEWDIGIGDLIIDLDADIEKTDEAGGMAARAEPDAQRTALKMKIKRTKPGTKSSEAKHEIVKSNEMNGEPKSPAAAAAPPAAKRGSGGHRRDKAREKHHHPHPAHPSHPPHDVNGVARVPPPPNAPGPPAPASVPAQPSAPAPAAASTPAPAPAPPAKPEQRPPVPRLEPKPAAPAPPPASAPAPVPSATHAPLTTHTPHTPHTPHAAHAPHATHVTHVPSPSAKPEPDDSRQEAPTGQPAAKKQKTEPKETAEVCVGTSVGTITEPDCLGPCEPGTSVTLEGIVWHETEGVLVVNVTWRGKTYVGTLLDCTRHDWAPPRFCDSPTEELDARTPKGRAKRGRGAAPTDMTNFTETRSSVHSKLRNGGAKGRRALPSPTPFTPPRPDSKRKRTSDAEERPPTPKAKRPPPTPTSPPPDPVLLECPEPNCSKKYKHANGLKYHRSHAHGTPDDDDKDGSSSELEEPTAEPASPARPPSEPATPATPVKSPTPAKSPDIKSDKSPEKSPEKAETVEASPQPRFPEEFAPTPEPAPQPERPQTPPAPSTPPPEALPPLQTLQPTQFKVKPRSALMPTEESTRKSTESPPDESPGKRRRRSPTPGVRSPAYSDISDDAAPPEGAPDADPGHRPFPVYHQYYGQPQYLPTTHPPTAPPPTTDKGKEDLSKGDPKSDLKDGKPESGPQKVLPQHFYPYNYVPNFPYNVEAGAPPGNPIEDKSKSLSDPDRSKTTPSPLDKSKQPRPPDGKENPARPNENHQILKESIEMKAQMGSYAFQRPPHTREEELRRYYMSLEQRRKEGVDVKPGGAPVGPPGSAGVAGGAGGNGPPRAPQPAHKPPPKDKDDKPKEEVKVKQEGQKPTTETQGPPPPPTSQYYLPPYMQPPHYGALPFDPVYRAPLSPMLVGGYGGGWTVPRYHAPEDLSRPGAPGKLELIPPGQYYGGHSGHGAHGAHKIHELQEHAKSPVGKGPRAEAPKEGTRSPPPQRHVHTHHHTHVGLGYPLYPPPYPAAAVLASTQAVVNSFPTPPK</sequence>
<evidence type="ECO:0000313" key="3">
    <source>
        <dbReference type="EMBL" id="CAG5029743.1"/>
    </source>
</evidence>
<keyword evidence="4" id="KW-1185">Reference proteome</keyword>
<evidence type="ECO:0000313" key="4">
    <source>
        <dbReference type="Proteomes" id="UP000691718"/>
    </source>
</evidence>
<dbReference type="AlphaFoldDB" id="A0A8S3XLE6"/>
<feature type="compositionally biased region" description="Pro residues" evidence="1">
    <location>
        <begin position="715"/>
        <end position="724"/>
    </location>
</feature>
<feature type="compositionally biased region" description="Basic and acidic residues" evidence="1">
    <location>
        <begin position="1034"/>
        <end position="1043"/>
    </location>
</feature>
<feature type="compositionally biased region" description="Basic residues" evidence="1">
    <location>
        <begin position="1050"/>
        <end position="1059"/>
    </location>
</feature>
<feature type="compositionally biased region" description="Low complexity" evidence="1">
    <location>
        <begin position="758"/>
        <end position="771"/>
    </location>
</feature>
<feature type="compositionally biased region" description="Pro residues" evidence="1">
    <location>
        <begin position="220"/>
        <end position="256"/>
    </location>
</feature>
<feature type="compositionally biased region" description="Low complexity" evidence="1">
    <location>
        <begin position="622"/>
        <end position="632"/>
    </location>
</feature>
<organism evidence="3 4">
    <name type="scientific">Parnassius apollo</name>
    <name type="common">Apollo butterfly</name>
    <name type="synonym">Papilio apollo</name>
    <dbReference type="NCBI Taxonomy" id="110799"/>
    <lineage>
        <taxon>Eukaryota</taxon>
        <taxon>Metazoa</taxon>
        <taxon>Ecdysozoa</taxon>
        <taxon>Arthropoda</taxon>
        <taxon>Hexapoda</taxon>
        <taxon>Insecta</taxon>
        <taxon>Pterygota</taxon>
        <taxon>Neoptera</taxon>
        <taxon>Endopterygota</taxon>
        <taxon>Lepidoptera</taxon>
        <taxon>Glossata</taxon>
        <taxon>Ditrysia</taxon>
        <taxon>Papilionoidea</taxon>
        <taxon>Papilionidae</taxon>
        <taxon>Parnassiinae</taxon>
        <taxon>Parnassini</taxon>
        <taxon>Parnassius</taxon>
        <taxon>Parnassius</taxon>
    </lineage>
</organism>
<reference evidence="3" key="1">
    <citation type="submission" date="2021-04" db="EMBL/GenBank/DDBJ databases">
        <authorList>
            <person name="Tunstrom K."/>
        </authorList>
    </citation>
    <scope>NUCLEOTIDE SEQUENCE</scope>
</reference>